<dbReference type="InterPro" id="IPR012902">
    <property type="entry name" value="N_methyl_site"/>
</dbReference>
<organism evidence="2 3">
    <name type="scientific">Candidatus Scalindua japonica</name>
    <dbReference type="NCBI Taxonomy" id="1284222"/>
    <lineage>
        <taxon>Bacteria</taxon>
        <taxon>Pseudomonadati</taxon>
        <taxon>Planctomycetota</taxon>
        <taxon>Candidatus Brocadiia</taxon>
        <taxon>Candidatus Brocadiales</taxon>
        <taxon>Candidatus Scalinduaceae</taxon>
        <taxon>Candidatus Scalindua</taxon>
    </lineage>
</organism>
<feature type="transmembrane region" description="Helical" evidence="1">
    <location>
        <begin position="12"/>
        <end position="32"/>
    </location>
</feature>
<dbReference type="InterPro" id="IPR045584">
    <property type="entry name" value="Pilin-like"/>
</dbReference>
<keyword evidence="3" id="KW-1185">Reference proteome</keyword>
<dbReference type="Proteomes" id="UP000218542">
    <property type="component" value="Unassembled WGS sequence"/>
</dbReference>
<dbReference type="NCBIfam" id="TIGR02532">
    <property type="entry name" value="IV_pilin_GFxxxE"/>
    <property type="match status" value="1"/>
</dbReference>
<evidence type="ECO:0000313" key="2">
    <source>
        <dbReference type="EMBL" id="GAX62687.1"/>
    </source>
</evidence>
<keyword evidence="1" id="KW-1133">Transmembrane helix</keyword>
<protein>
    <submittedName>
        <fullName evidence="2">Type II secretory system protein</fullName>
    </submittedName>
</protein>
<dbReference type="RefSeq" id="WP_096896080.1">
    <property type="nucleotide sequence ID" value="NZ_BAOS01000038.1"/>
</dbReference>
<dbReference type="OrthoDB" id="9795612at2"/>
<reference evidence="3" key="1">
    <citation type="journal article" date="2017" name="Environ. Microbiol. Rep.">
        <title>Genetic Diversity of Marine Anaerobic Ammonium-Oxidizing Bacteria as Revealed by Genomic and Proteomic Analyses of 'Candidatus Scalindua japonica'.</title>
        <authorList>
            <person name="Oshiki M."/>
            <person name="Mizuto K."/>
            <person name="Kimura Z."/>
            <person name="Kindaichi T."/>
            <person name="Satoh H."/>
            <person name="Okabe S."/>
        </authorList>
    </citation>
    <scope>NUCLEOTIDE SEQUENCE [LARGE SCALE GENOMIC DNA]</scope>
    <source>
        <strain evidence="3">husup-a2</strain>
    </source>
</reference>
<accession>A0A286U3H7</accession>
<sequence>MKTKSIINSRSGFTLIEMIGVIAIIAILAAFITPKVFEVINDSKVTRFAGEVNGYKSAVTNWYKDIGTIAALTAGGAEDTTENNFHDELISNNGTTTTSGLWANWNGPYIDSVANISLGTGLDIQTQPGASGTSTPVATDGTSFDLDDDGANDMENRQVVAIELAGVSATDCVKLDGIIDKGLTASAKATSGKVKYSGTTMYIYLTSL</sequence>
<dbReference type="Gene3D" id="3.30.700.10">
    <property type="entry name" value="Glycoprotein, Type 4 Pilin"/>
    <property type="match status" value="1"/>
</dbReference>
<dbReference type="Pfam" id="PF07963">
    <property type="entry name" value="N_methyl"/>
    <property type="match status" value="1"/>
</dbReference>
<keyword evidence="1" id="KW-0812">Transmembrane</keyword>
<name>A0A286U3H7_9BACT</name>
<proteinExistence type="predicted"/>
<comment type="caution">
    <text evidence="2">The sequence shown here is derived from an EMBL/GenBank/DDBJ whole genome shotgun (WGS) entry which is preliminary data.</text>
</comment>
<dbReference type="PROSITE" id="PS00409">
    <property type="entry name" value="PROKAR_NTER_METHYL"/>
    <property type="match status" value="1"/>
</dbReference>
<dbReference type="AlphaFoldDB" id="A0A286U3H7"/>
<evidence type="ECO:0000256" key="1">
    <source>
        <dbReference type="SAM" id="Phobius"/>
    </source>
</evidence>
<dbReference type="EMBL" id="BAOS01000038">
    <property type="protein sequence ID" value="GAX62687.1"/>
    <property type="molecule type" value="Genomic_DNA"/>
</dbReference>
<keyword evidence="1" id="KW-0472">Membrane</keyword>
<evidence type="ECO:0000313" key="3">
    <source>
        <dbReference type="Proteomes" id="UP000218542"/>
    </source>
</evidence>
<gene>
    <name evidence="2" type="primary">pulG</name>
    <name evidence="2" type="ORF">SCALIN_C38_0050</name>
</gene>
<dbReference type="SUPFAM" id="SSF54523">
    <property type="entry name" value="Pili subunits"/>
    <property type="match status" value="1"/>
</dbReference>